<dbReference type="EMBL" id="LQQA01000030">
    <property type="protein sequence ID" value="ORX11937.1"/>
    <property type="molecule type" value="Genomic_DNA"/>
</dbReference>
<dbReference type="PROSITE" id="PS50801">
    <property type="entry name" value="STAS"/>
    <property type="match status" value="1"/>
</dbReference>
<proteinExistence type="predicted"/>
<dbReference type="OrthoDB" id="3697150at2"/>
<organism evidence="2 3">
    <name type="scientific">Mycolicibacterium wolinskyi</name>
    <dbReference type="NCBI Taxonomy" id="59750"/>
    <lineage>
        <taxon>Bacteria</taxon>
        <taxon>Bacillati</taxon>
        <taxon>Actinomycetota</taxon>
        <taxon>Actinomycetes</taxon>
        <taxon>Mycobacteriales</taxon>
        <taxon>Mycobacteriaceae</taxon>
        <taxon>Mycolicibacterium</taxon>
    </lineage>
</organism>
<dbReference type="InterPro" id="IPR036513">
    <property type="entry name" value="STAS_dom_sf"/>
</dbReference>
<dbReference type="Gene3D" id="3.30.750.24">
    <property type="entry name" value="STAS domain"/>
    <property type="match status" value="1"/>
</dbReference>
<evidence type="ECO:0000259" key="1">
    <source>
        <dbReference type="PROSITE" id="PS50801"/>
    </source>
</evidence>
<dbReference type="Pfam" id="PF01740">
    <property type="entry name" value="STAS"/>
    <property type="match status" value="1"/>
</dbReference>
<accession>A0A1X2F0K6</accession>
<name>A0A1X2F0K6_9MYCO</name>
<comment type="caution">
    <text evidence="2">The sequence shown here is derived from an EMBL/GenBank/DDBJ whole genome shotgun (WGS) entry which is preliminary data.</text>
</comment>
<dbReference type="CDD" id="cd07043">
    <property type="entry name" value="STAS_anti-anti-sigma_factors"/>
    <property type="match status" value="1"/>
</dbReference>
<dbReference type="AlphaFoldDB" id="A0A1X2F0K6"/>
<dbReference type="Proteomes" id="UP000193964">
    <property type="component" value="Unassembled WGS sequence"/>
</dbReference>
<gene>
    <name evidence="2" type="ORF">AWC31_35470</name>
</gene>
<reference evidence="2 3" key="1">
    <citation type="submission" date="2016-01" db="EMBL/GenBank/DDBJ databases">
        <title>The new phylogeny of the genus Mycobacterium.</title>
        <authorList>
            <person name="Tarcisio F."/>
            <person name="Conor M."/>
            <person name="Antonella G."/>
            <person name="Elisabetta G."/>
            <person name="Giulia F.S."/>
            <person name="Sara T."/>
            <person name="Anna F."/>
            <person name="Clotilde B."/>
            <person name="Roberto B."/>
            <person name="Veronica D.S."/>
            <person name="Fabio R."/>
            <person name="Monica P."/>
            <person name="Olivier J."/>
            <person name="Enrico T."/>
            <person name="Nicola S."/>
        </authorList>
    </citation>
    <scope>NUCLEOTIDE SEQUENCE [LARGE SCALE GENOMIC DNA]</scope>
    <source>
        <strain evidence="2 3">ATCC 700010</strain>
    </source>
</reference>
<dbReference type="SUPFAM" id="SSF52091">
    <property type="entry name" value="SpoIIaa-like"/>
    <property type="match status" value="1"/>
</dbReference>
<protein>
    <submittedName>
        <fullName evidence="2">Anti-anti-sigma factor</fullName>
    </submittedName>
</protein>
<evidence type="ECO:0000313" key="3">
    <source>
        <dbReference type="Proteomes" id="UP000193964"/>
    </source>
</evidence>
<dbReference type="InterPro" id="IPR002645">
    <property type="entry name" value="STAS_dom"/>
</dbReference>
<dbReference type="RefSeq" id="WP_085147041.1">
    <property type="nucleotide sequence ID" value="NZ_JACKUA010000032.1"/>
</dbReference>
<feature type="domain" description="STAS" evidence="1">
    <location>
        <begin position="27"/>
        <end position="81"/>
    </location>
</feature>
<sequence>MTAFSRAAMIDRTERSPATFDTRWLPPATAVITVHGEIDAANASGFTEYAMCHTAQANGLVLDLSGVAFFGTAGFSALKAVETRCSVGKVDWMLVPSDAVTRLLHICDPDGNLRHSSTVAAALTALRNESQLLQLVTKPR</sequence>
<evidence type="ECO:0000313" key="2">
    <source>
        <dbReference type="EMBL" id="ORX11937.1"/>
    </source>
</evidence>